<organism evidence="1">
    <name type="scientific">Myoviridae sp. ctYA416</name>
    <dbReference type="NCBI Taxonomy" id="2825125"/>
    <lineage>
        <taxon>Viruses</taxon>
        <taxon>Duplodnaviria</taxon>
        <taxon>Heunggongvirae</taxon>
        <taxon>Uroviricota</taxon>
        <taxon>Caudoviricetes</taxon>
    </lineage>
</organism>
<proteinExistence type="predicted"/>
<dbReference type="EMBL" id="BK016136">
    <property type="protein sequence ID" value="DAF97791.1"/>
    <property type="molecule type" value="Genomic_DNA"/>
</dbReference>
<reference evidence="1" key="1">
    <citation type="journal article" date="2021" name="Proc. Natl. Acad. Sci. U.S.A.">
        <title>A Catalog of Tens of Thousands of Viruses from Human Metagenomes Reveals Hidden Associations with Chronic Diseases.</title>
        <authorList>
            <person name="Tisza M.J."/>
            <person name="Buck C.B."/>
        </authorList>
    </citation>
    <scope>NUCLEOTIDE SEQUENCE</scope>
    <source>
        <strain evidence="1">CtYA416</strain>
    </source>
</reference>
<sequence>MALTVIAPILNINVILRFFKGVNDGKIQL</sequence>
<accession>A0A8S5UTI8</accession>
<protein>
    <submittedName>
        <fullName evidence="1">Uncharacterized protein</fullName>
    </submittedName>
</protein>
<name>A0A8S5UTI8_9CAUD</name>
<evidence type="ECO:0000313" key="1">
    <source>
        <dbReference type="EMBL" id="DAF97791.1"/>
    </source>
</evidence>